<organism evidence="2 3">
    <name type="scientific">Chryseobacterium tructae</name>
    <dbReference type="NCBI Taxonomy" id="1037380"/>
    <lineage>
        <taxon>Bacteria</taxon>
        <taxon>Pseudomonadati</taxon>
        <taxon>Bacteroidota</taxon>
        <taxon>Flavobacteriia</taxon>
        <taxon>Flavobacteriales</taxon>
        <taxon>Weeksellaceae</taxon>
        <taxon>Chryseobacterium group</taxon>
        <taxon>Chryseobacterium</taxon>
    </lineage>
</organism>
<name>A0ABV7XWU3_9FLAO</name>
<feature type="transmembrane region" description="Helical" evidence="1">
    <location>
        <begin position="342"/>
        <end position="361"/>
    </location>
</feature>
<dbReference type="InterPro" id="IPR011990">
    <property type="entry name" value="TPR-like_helical_dom_sf"/>
</dbReference>
<proteinExistence type="predicted"/>
<evidence type="ECO:0000313" key="3">
    <source>
        <dbReference type="Proteomes" id="UP001595735"/>
    </source>
</evidence>
<dbReference type="SUPFAM" id="SSF46894">
    <property type="entry name" value="C-terminal effector domain of the bipartite response regulators"/>
    <property type="match status" value="1"/>
</dbReference>
<dbReference type="InterPro" id="IPR036388">
    <property type="entry name" value="WH-like_DNA-bd_sf"/>
</dbReference>
<dbReference type="Gene3D" id="1.25.40.10">
    <property type="entry name" value="Tetratricopeptide repeat domain"/>
    <property type="match status" value="2"/>
</dbReference>
<protein>
    <recommendedName>
        <fullName evidence="4">HTH luxR-type domain-containing protein</fullName>
    </recommendedName>
</protein>
<reference evidence="3" key="1">
    <citation type="journal article" date="2019" name="Int. J. Syst. Evol. Microbiol.">
        <title>The Global Catalogue of Microorganisms (GCM) 10K type strain sequencing project: providing services to taxonomists for standard genome sequencing and annotation.</title>
        <authorList>
            <consortium name="The Broad Institute Genomics Platform"/>
            <consortium name="The Broad Institute Genome Sequencing Center for Infectious Disease"/>
            <person name="Wu L."/>
            <person name="Ma J."/>
        </authorList>
    </citation>
    <scope>NUCLEOTIDE SEQUENCE [LARGE SCALE GENOMIC DNA]</scope>
    <source>
        <strain evidence="3">CECT 7798</strain>
    </source>
</reference>
<dbReference type="RefSeq" id="WP_378170174.1">
    <property type="nucleotide sequence ID" value="NZ_JBHRYO010000002.1"/>
</dbReference>
<evidence type="ECO:0000256" key="1">
    <source>
        <dbReference type="SAM" id="Phobius"/>
    </source>
</evidence>
<keyword evidence="1" id="KW-0812">Transmembrane</keyword>
<evidence type="ECO:0000313" key="2">
    <source>
        <dbReference type="EMBL" id="MFC3756753.1"/>
    </source>
</evidence>
<dbReference type="InterPro" id="IPR016032">
    <property type="entry name" value="Sig_transdc_resp-reg_C-effctor"/>
</dbReference>
<gene>
    <name evidence="2" type="ORF">ACFONJ_12300</name>
</gene>
<sequence length="503" mass="59786">MLTYQKFCFLLFLILSPLLYPFQNQRDLDIDKLLELSDATIFVDFEKSLSSAKMALSMAEQSDNSQKRAESYFYIAKSLIFFRKFDECFPYLEKGLQEKACQNDIILKASFLGLQSTYYSRMSLFEQAYQKNLEVLKLLKSRHDLESQLIKSNMYIGIADYYTELSNYKMAHHYADISIAISEKIDLKDYLSAKHIYRYRAFIYFYKSWIFLEENKPDSAYSFIQKAYDQAIFEKYKFLAPFYETYGDYYFKVHNFKKAVSFYLKCLENKHKFRQNAANVNAKISKTYKLLGDREKEIYYLQKAESMRTLDSKSDSKIVQEELNRTLVKKQTEENKLMKNNTLFIVFIILFFTVFLVTIIVHERRIKNKKSEIISAQKIIIHKKESEIKEREQKIGELQKKVTDALPELIDLVKNNSPYFFGRFQEVYPEFCLKMLEINPMLKSSELTFCAYIYLGISTKEIAKYTFKSGKTIENNRYNIRKRLNLQSQEDLMVWIRMYIDGA</sequence>
<accession>A0ABV7XWU3</accession>
<keyword evidence="1" id="KW-0472">Membrane</keyword>
<dbReference type="Gene3D" id="1.10.10.10">
    <property type="entry name" value="Winged helix-like DNA-binding domain superfamily/Winged helix DNA-binding domain"/>
    <property type="match status" value="1"/>
</dbReference>
<comment type="caution">
    <text evidence="2">The sequence shown here is derived from an EMBL/GenBank/DDBJ whole genome shotgun (WGS) entry which is preliminary data.</text>
</comment>
<dbReference type="SUPFAM" id="SSF48452">
    <property type="entry name" value="TPR-like"/>
    <property type="match status" value="2"/>
</dbReference>
<keyword evidence="1" id="KW-1133">Transmembrane helix</keyword>
<evidence type="ECO:0008006" key="4">
    <source>
        <dbReference type="Google" id="ProtNLM"/>
    </source>
</evidence>
<dbReference type="EMBL" id="JBHRYO010000002">
    <property type="protein sequence ID" value="MFC3756753.1"/>
    <property type="molecule type" value="Genomic_DNA"/>
</dbReference>
<keyword evidence="3" id="KW-1185">Reference proteome</keyword>
<dbReference type="Proteomes" id="UP001595735">
    <property type="component" value="Unassembled WGS sequence"/>
</dbReference>